<dbReference type="EMBL" id="BARU01034153">
    <property type="protein sequence ID" value="GAH62047.1"/>
    <property type="molecule type" value="Genomic_DNA"/>
</dbReference>
<proteinExistence type="predicted"/>
<reference evidence="1" key="1">
    <citation type="journal article" date="2014" name="Front. Microbiol.">
        <title>High frequency of phylogenetically diverse reductive dehalogenase-homologous genes in deep subseafloor sedimentary metagenomes.</title>
        <authorList>
            <person name="Kawai M."/>
            <person name="Futagami T."/>
            <person name="Toyoda A."/>
            <person name="Takaki Y."/>
            <person name="Nishi S."/>
            <person name="Hori S."/>
            <person name="Arai W."/>
            <person name="Tsubouchi T."/>
            <person name="Morono Y."/>
            <person name="Uchiyama I."/>
            <person name="Ito T."/>
            <person name="Fujiyama A."/>
            <person name="Inagaki F."/>
            <person name="Takami H."/>
        </authorList>
    </citation>
    <scope>NUCLEOTIDE SEQUENCE</scope>
    <source>
        <strain evidence="1">Expedition CK06-06</strain>
    </source>
</reference>
<accession>X1GY19</accession>
<protein>
    <submittedName>
        <fullName evidence="1">Uncharacterized protein</fullName>
    </submittedName>
</protein>
<gene>
    <name evidence="1" type="ORF">S03H2_53646</name>
</gene>
<evidence type="ECO:0000313" key="1">
    <source>
        <dbReference type="EMBL" id="GAH62047.1"/>
    </source>
</evidence>
<comment type="caution">
    <text evidence="1">The sequence shown here is derived from an EMBL/GenBank/DDBJ whole genome shotgun (WGS) entry which is preliminary data.</text>
</comment>
<organism evidence="1">
    <name type="scientific">marine sediment metagenome</name>
    <dbReference type="NCBI Taxonomy" id="412755"/>
    <lineage>
        <taxon>unclassified sequences</taxon>
        <taxon>metagenomes</taxon>
        <taxon>ecological metagenomes</taxon>
    </lineage>
</organism>
<sequence>MLARAFKKAGANHSRAAFFADMGLIFVTEIANCG</sequence>
<name>X1GY19_9ZZZZ</name>
<feature type="non-terminal residue" evidence="1">
    <location>
        <position position="34"/>
    </location>
</feature>
<dbReference type="AlphaFoldDB" id="X1GY19"/>